<reference evidence="2 3" key="1">
    <citation type="journal article" date="2013" name="Proc. Natl. Acad. Sci. U.S.A.">
        <title>The king cobra genome reveals dynamic gene evolution and adaptation in the snake venom system.</title>
        <authorList>
            <person name="Vonk F.J."/>
            <person name="Casewell N.R."/>
            <person name="Henkel C.V."/>
            <person name="Heimberg A.M."/>
            <person name="Jansen H.J."/>
            <person name="McCleary R.J."/>
            <person name="Kerkkamp H.M."/>
            <person name="Vos R.A."/>
            <person name="Guerreiro I."/>
            <person name="Calvete J.J."/>
            <person name="Wuster W."/>
            <person name="Woods A.E."/>
            <person name="Logan J.M."/>
            <person name="Harrison R.A."/>
            <person name="Castoe T.A."/>
            <person name="de Koning A.P."/>
            <person name="Pollock D.D."/>
            <person name="Yandell M."/>
            <person name="Calderon D."/>
            <person name="Renjifo C."/>
            <person name="Currier R.B."/>
            <person name="Salgado D."/>
            <person name="Pla D."/>
            <person name="Sanz L."/>
            <person name="Hyder A.S."/>
            <person name="Ribeiro J.M."/>
            <person name="Arntzen J.W."/>
            <person name="van den Thillart G.E."/>
            <person name="Boetzer M."/>
            <person name="Pirovano W."/>
            <person name="Dirks R.P."/>
            <person name="Spaink H.P."/>
            <person name="Duboule D."/>
            <person name="McGlinn E."/>
            <person name="Kini R.M."/>
            <person name="Richardson M.K."/>
        </authorList>
    </citation>
    <scope>NUCLEOTIDE SEQUENCE</scope>
    <source>
        <tissue evidence="2">Blood</tissue>
    </source>
</reference>
<comment type="caution">
    <text evidence="2">The sequence shown here is derived from an EMBL/GenBank/DDBJ whole genome shotgun (WGS) entry which is preliminary data.</text>
</comment>
<feature type="region of interest" description="Disordered" evidence="1">
    <location>
        <begin position="1"/>
        <end position="59"/>
    </location>
</feature>
<accession>V8NGS3</accession>
<dbReference type="PANTHER" id="PTHR35256:SF1">
    <property type="entry name" value="EXPRESSED SEQUENCE AI429214"/>
    <property type="match status" value="1"/>
</dbReference>
<organism evidence="2 3">
    <name type="scientific">Ophiophagus hannah</name>
    <name type="common">King cobra</name>
    <name type="synonym">Naja hannah</name>
    <dbReference type="NCBI Taxonomy" id="8665"/>
    <lineage>
        <taxon>Eukaryota</taxon>
        <taxon>Metazoa</taxon>
        <taxon>Chordata</taxon>
        <taxon>Craniata</taxon>
        <taxon>Vertebrata</taxon>
        <taxon>Euteleostomi</taxon>
        <taxon>Lepidosauria</taxon>
        <taxon>Squamata</taxon>
        <taxon>Bifurcata</taxon>
        <taxon>Unidentata</taxon>
        <taxon>Episquamata</taxon>
        <taxon>Toxicofera</taxon>
        <taxon>Serpentes</taxon>
        <taxon>Colubroidea</taxon>
        <taxon>Elapidae</taxon>
        <taxon>Elapinae</taxon>
        <taxon>Ophiophagus</taxon>
    </lineage>
</organism>
<evidence type="ECO:0000256" key="1">
    <source>
        <dbReference type="SAM" id="MobiDB-lite"/>
    </source>
</evidence>
<feature type="region of interest" description="Disordered" evidence="1">
    <location>
        <begin position="71"/>
        <end position="101"/>
    </location>
</feature>
<feature type="compositionally biased region" description="Polar residues" evidence="1">
    <location>
        <begin position="1"/>
        <end position="14"/>
    </location>
</feature>
<dbReference type="Pfam" id="PF15379">
    <property type="entry name" value="DUF4606"/>
    <property type="match status" value="1"/>
</dbReference>
<proteinExistence type="predicted"/>
<protein>
    <submittedName>
        <fullName evidence="2">Uncharacterized protein</fullName>
    </submittedName>
</protein>
<gene>
    <name evidence="2" type="ORF">L345_13492</name>
</gene>
<name>V8NGS3_OPHHA</name>
<feature type="non-terminal residue" evidence="2">
    <location>
        <position position="1"/>
    </location>
</feature>
<evidence type="ECO:0000313" key="2">
    <source>
        <dbReference type="EMBL" id="ETE60762.1"/>
    </source>
</evidence>
<dbReference type="Proteomes" id="UP000018936">
    <property type="component" value="Unassembled WGS sequence"/>
</dbReference>
<feature type="compositionally biased region" description="Acidic residues" evidence="1">
    <location>
        <begin position="15"/>
        <end position="42"/>
    </location>
</feature>
<dbReference type="AlphaFoldDB" id="V8NGS3"/>
<sequence length="188" mass="22143">MSLPNYSEDTFTSMTEEEENERQYEDDSFESYDSEDELEEPPASDLTEGAWQSSCQKDEGRKINHLYHQRISEPLRRNSRKEQRPGMVSRRQQMGGGNSVVPSELVNRLHLKSLKEMMKKKRAEFAKDEFLRQKKTILDNVLLQEKLEDYVYTKDSLTLIGEIHKNLPKLSEDPSSIWQELNKRGWQE</sequence>
<dbReference type="EMBL" id="AZIM01004415">
    <property type="protein sequence ID" value="ETE60762.1"/>
    <property type="molecule type" value="Genomic_DNA"/>
</dbReference>
<keyword evidence="3" id="KW-1185">Reference proteome</keyword>
<evidence type="ECO:0000313" key="3">
    <source>
        <dbReference type="Proteomes" id="UP000018936"/>
    </source>
</evidence>
<dbReference type="OrthoDB" id="9976953at2759"/>
<dbReference type="PANTHER" id="PTHR35256">
    <property type="entry name" value="CHROMOSOME 8 OPEN READING FRAME 48"/>
    <property type="match status" value="1"/>
</dbReference>
<feature type="compositionally biased region" description="Basic and acidic residues" evidence="1">
    <location>
        <begin position="71"/>
        <end position="84"/>
    </location>
</feature>
<dbReference type="InterPro" id="IPR027932">
    <property type="entry name" value="DUF4606"/>
</dbReference>